<keyword evidence="3" id="KW-1185">Reference proteome</keyword>
<proteinExistence type="predicted"/>
<feature type="chain" id="PRO_5020041672" description="Leucine rich repeat (LRR) protein" evidence="1">
    <location>
        <begin position="27"/>
        <end position="277"/>
    </location>
</feature>
<dbReference type="RefSeq" id="WP_119863700.1">
    <property type="nucleotide sequence ID" value="NZ_CP008748.1"/>
</dbReference>
<sequence>MLNKKNVKKIILYTSAASIISAAAPALTLSCGCNKETPNSFSTKYLEENFDAKTQTLDLSKTYVTHIKSGSFDGETIRNILQNSGKSIAGINPKNLVIKKLILPSTIEYIGKAAFSNLEMEEIEFIANSSLAKIDDNAFSNNKIKTIIFPTSKADVKEIKFGRQAFSNNEIANVTLNDKVLVLSEGTFSSNKITTIDLKNVVEIKEGALMGNQISNLTLPNSLTSLHTNFIFANENEKVNNEGSPKLTLKILNEKLKEEYKYKIKGNSYLASLITIE</sequence>
<dbReference type="InterPro" id="IPR026906">
    <property type="entry name" value="LRR_5"/>
</dbReference>
<dbReference type="Proteomes" id="UP000264882">
    <property type="component" value="Chromosome"/>
</dbReference>
<gene>
    <name evidence="2" type="ORF">MHSN_00680</name>
</gene>
<dbReference type="Pfam" id="PF13306">
    <property type="entry name" value="LRR_5"/>
    <property type="match status" value="2"/>
</dbReference>
<reference evidence="2 3" key="1">
    <citation type="submission" date="2014-06" db="EMBL/GenBank/DDBJ databases">
        <title>The Whole Genome Sequence of Mycoplasma hyosynoviae strain ATCC 27095.</title>
        <authorList>
            <person name="Calcutt M.J."/>
            <person name="Foecking M.F."/>
        </authorList>
    </citation>
    <scope>NUCLEOTIDE SEQUENCE [LARGE SCALE GENOMIC DNA]</scope>
    <source>
        <strain evidence="2 3">M60</strain>
    </source>
</reference>
<dbReference type="Gene3D" id="3.80.10.10">
    <property type="entry name" value="Ribonuclease Inhibitor"/>
    <property type="match status" value="2"/>
</dbReference>
<name>A0A4P1QFV3_9BACT</name>
<keyword evidence="1" id="KW-0732">Signal</keyword>
<dbReference type="KEGG" id="mhyv:MHSN_00680"/>
<evidence type="ECO:0000313" key="2">
    <source>
        <dbReference type="EMBL" id="ASI53734.1"/>
    </source>
</evidence>
<dbReference type="PROSITE" id="PS51257">
    <property type="entry name" value="PROKAR_LIPOPROTEIN"/>
    <property type="match status" value="1"/>
</dbReference>
<accession>A0A4P1QFV3</accession>
<dbReference type="AlphaFoldDB" id="A0A4P1QFV3"/>
<protein>
    <recommendedName>
        <fullName evidence="4">Leucine rich repeat (LRR) protein</fullName>
    </recommendedName>
</protein>
<evidence type="ECO:0008006" key="4">
    <source>
        <dbReference type="Google" id="ProtNLM"/>
    </source>
</evidence>
<feature type="signal peptide" evidence="1">
    <location>
        <begin position="1"/>
        <end position="26"/>
    </location>
</feature>
<evidence type="ECO:0000256" key="1">
    <source>
        <dbReference type="SAM" id="SignalP"/>
    </source>
</evidence>
<evidence type="ECO:0000313" key="3">
    <source>
        <dbReference type="Proteomes" id="UP000264882"/>
    </source>
</evidence>
<dbReference type="EMBL" id="CP008748">
    <property type="protein sequence ID" value="ASI53734.1"/>
    <property type="molecule type" value="Genomic_DNA"/>
</dbReference>
<dbReference type="InterPro" id="IPR032675">
    <property type="entry name" value="LRR_dom_sf"/>
</dbReference>
<organism evidence="2 3">
    <name type="scientific">Metamycoplasma hyosynoviae</name>
    <dbReference type="NCBI Taxonomy" id="29559"/>
    <lineage>
        <taxon>Bacteria</taxon>
        <taxon>Bacillati</taxon>
        <taxon>Mycoplasmatota</taxon>
        <taxon>Mycoplasmoidales</taxon>
        <taxon>Metamycoplasmataceae</taxon>
        <taxon>Metamycoplasma</taxon>
    </lineage>
</organism>